<keyword evidence="1" id="KW-0812">Transmembrane</keyword>
<name>A0AAE3KM51_9CYAN</name>
<protein>
    <submittedName>
        <fullName evidence="3">Pentapeptide repeat-containing protein</fullName>
    </submittedName>
</protein>
<reference evidence="3" key="1">
    <citation type="submission" date="2022-06" db="EMBL/GenBank/DDBJ databases">
        <title>New cyanobacteria of genus Symplocastrum in benthos of Lake Baikal.</title>
        <authorList>
            <person name="Sorokovikova E."/>
            <person name="Tikhonova I."/>
            <person name="Krasnopeev A."/>
            <person name="Evseev P."/>
            <person name="Gladkikh A."/>
            <person name="Belykh O."/>
        </authorList>
    </citation>
    <scope>NUCLEOTIDE SEQUENCE</scope>
    <source>
        <strain evidence="3">BBK-W-15</strain>
    </source>
</reference>
<dbReference type="Pfam" id="PF22735">
    <property type="entry name" value="NNH3"/>
    <property type="match status" value="1"/>
</dbReference>
<evidence type="ECO:0000256" key="1">
    <source>
        <dbReference type="SAM" id="Phobius"/>
    </source>
</evidence>
<feature type="transmembrane region" description="Helical" evidence="1">
    <location>
        <begin position="38"/>
        <end position="61"/>
    </location>
</feature>
<dbReference type="AlphaFoldDB" id="A0AAE3KM51"/>
<dbReference type="InterPro" id="IPR027417">
    <property type="entry name" value="P-loop_NTPase"/>
</dbReference>
<dbReference type="Gene3D" id="3.40.50.300">
    <property type="entry name" value="P-loop containing nucleotide triphosphate hydrolases"/>
    <property type="match status" value="1"/>
</dbReference>
<comment type="caution">
    <text evidence="3">The sequence shown here is derived from an EMBL/GenBank/DDBJ whole genome shotgun (WGS) entry which is preliminary data.</text>
</comment>
<dbReference type="SUPFAM" id="SSF52540">
    <property type="entry name" value="P-loop containing nucleoside triphosphate hydrolases"/>
    <property type="match status" value="1"/>
</dbReference>
<keyword evidence="1" id="KW-0472">Membrane</keyword>
<dbReference type="EMBL" id="JAMZMM010000055">
    <property type="protein sequence ID" value="MCP2728431.1"/>
    <property type="molecule type" value="Genomic_DNA"/>
</dbReference>
<dbReference type="InterPro" id="IPR001646">
    <property type="entry name" value="5peptide_repeat"/>
</dbReference>
<evidence type="ECO:0000313" key="3">
    <source>
        <dbReference type="EMBL" id="MCP2728431.1"/>
    </source>
</evidence>
<dbReference type="Gene3D" id="2.160.20.80">
    <property type="entry name" value="E3 ubiquitin-protein ligase SopA"/>
    <property type="match status" value="1"/>
</dbReference>
<keyword evidence="1" id="KW-1133">Transmembrane helix</keyword>
<gene>
    <name evidence="3" type="ORF">NJ959_08080</name>
</gene>
<feature type="non-terminal residue" evidence="3">
    <location>
        <position position="832"/>
    </location>
</feature>
<organism evidence="3 4">
    <name type="scientific">Limnofasciculus baicalensis BBK-W-15</name>
    <dbReference type="NCBI Taxonomy" id="2699891"/>
    <lineage>
        <taxon>Bacteria</taxon>
        <taxon>Bacillati</taxon>
        <taxon>Cyanobacteriota</taxon>
        <taxon>Cyanophyceae</taxon>
        <taxon>Coleofasciculales</taxon>
        <taxon>Coleofasciculaceae</taxon>
        <taxon>Limnofasciculus</taxon>
        <taxon>Limnofasciculus baicalensis</taxon>
    </lineage>
</organism>
<dbReference type="InterPro" id="IPR054568">
    <property type="entry name" value="NNH3"/>
</dbReference>
<feature type="domain" description="NACHT N-terminal Helical" evidence="2">
    <location>
        <begin position="46"/>
        <end position="244"/>
    </location>
</feature>
<keyword evidence="4" id="KW-1185">Reference proteome</keyword>
<dbReference type="Proteomes" id="UP001204953">
    <property type="component" value="Unassembled WGS sequence"/>
</dbReference>
<evidence type="ECO:0000259" key="2">
    <source>
        <dbReference type="Pfam" id="PF22735"/>
    </source>
</evidence>
<accession>A0AAE3KM51</accession>
<sequence length="832" mass="93343">MKRIKEVWQFLNRDIRDLGKPGEIIESGAEVSKAGLELAIALGMFTPLAPIAAGLSFVGLARRGLQFYRERKNKEQSLGEWGAIAFPLAYVESFDGLLHRNDWLQSKIGAGLSGKDIKLDGLGNLVLTDQLIQEALTYFPDSILGQGLNSQLSVYLESLGVDKYIIPIVTGWVAWETKTCINSLLSYESGAILEGLNLYAKGGGEIGKNQKYGSIESYLQEQISPNSSNLLIRERWRVFAESFTISDLYVPFKAKLLDGNGKVRKKEDHVDLEAWAKDLLANADKNGQVMFIQAGPGRGKSVFCRMFANWVREHLHPIWTPILIRLRDINAFESNIENTLRAAVNEDFAKSDDGWLTDSNTRFLFLLDGFDELRMEGRTANGIEEFLNKVGYFQASCQQNPQLGHRFIVTGRELALQGIVVPRNLERVEIALMDEPLQAEWLSKWGSLFGEDKTNEFKAFLQDQNCPERVQQLAQEPLLLYLLAAMHRDGKLTPDMFAGADSTNAKILVYETTIDWVLTKQRPEALNIDLTEYETEDLRRILMEAGLAVTQSGGEWVSIKIIEERLKGDDGAKALLEKAQKRIGENPLRNALAAFYMRPAAGADAGDGAVEFIHKSFCEFLCAKRLQESLEEWVLVDQRRRLRGFLISTDQLAEEIYDLLGYGGLTPEIVEYLMALLKGSDKFQPIELFQRLEEFYLDWCQGEFINAYPKNLPQNKMLQLRGNGSNLGLREVDIFAGLNVMRLLLALNWYGQGKDDLKDKIQFYPCGKKDTEGFDRDRFLRIISYGNSVNLSTFIQTVGFFLSGAYLSDANLSGANLSGANLSGANLSGANL</sequence>
<dbReference type="Pfam" id="PF00805">
    <property type="entry name" value="Pentapeptide"/>
    <property type="match status" value="1"/>
</dbReference>
<dbReference type="SUPFAM" id="SSF141571">
    <property type="entry name" value="Pentapeptide repeat-like"/>
    <property type="match status" value="1"/>
</dbReference>
<dbReference type="RefSeq" id="WP_254011228.1">
    <property type="nucleotide sequence ID" value="NZ_JAMZMM010000055.1"/>
</dbReference>
<evidence type="ECO:0000313" key="4">
    <source>
        <dbReference type="Proteomes" id="UP001204953"/>
    </source>
</evidence>
<proteinExistence type="predicted"/>